<gene>
    <name evidence="10" type="ORF">DL239_05140</name>
</gene>
<dbReference type="CDD" id="cd00082">
    <property type="entry name" value="HisKA"/>
    <property type="match status" value="1"/>
</dbReference>
<keyword evidence="4" id="KW-0902">Two-component regulatory system</keyword>
<dbReference type="Gene3D" id="3.30.565.10">
    <property type="entry name" value="Histidine kinase-like ATPase, C-terminal domain"/>
    <property type="match status" value="1"/>
</dbReference>
<dbReference type="SUPFAM" id="SSF47384">
    <property type="entry name" value="Homodimeric domain of signal transducing histidine kinase"/>
    <property type="match status" value="1"/>
</dbReference>
<evidence type="ECO:0000313" key="11">
    <source>
        <dbReference type="Proteomes" id="UP001429564"/>
    </source>
</evidence>
<evidence type="ECO:0000256" key="6">
    <source>
        <dbReference type="SAM" id="Coils"/>
    </source>
</evidence>
<dbReference type="InterPro" id="IPR003594">
    <property type="entry name" value="HATPase_dom"/>
</dbReference>
<evidence type="ECO:0000256" key="2">
    <source>
        <dbReference type="ARBA" id="ARBA00012438"/>
    </source>
</evidence>
<dbReference type="Proteomes" id="UP001429564">
    <property type="component" value="Unassembled WGS sequence"/>
</dbReference>
<keyword evidence="3 5" id="KW-0597">Phosphoprotein</keyword>
<evidence type="ECO:0000256" key="4">
    <source>
        <dbReference type="ARBA" id="ARBA00023012"/>
    </source>
</evidence>
<feature type="compositionally biased region" description="Low complexity" evidence="7">
    <location>
        <begin position="596"/>
        <end position="625"/>
    </location>
</feature>
<dbReference type="Pfam" id="PF02518">
    <property type="entry name" value="HATPase_c"/>
    <property type="match status" value="1"/>
</dbReference>
<dbReference type="SMART" id="SM00387">
    <property type="entry name" value="HATPase_c"/>
    <property type="match status" value="1"/>
</dbReference>
<dbReference type="CDD" id="cd17546">
    <property type="entry name" value="REC_hyHK_CKI1_RcsC-like"/>
    <property type="match status" value="2"/>
</dbReference>
<evidence type="ECO:0000259" key="9">
    <source>
        <dbReference type="PROSITE" id="PS50110"/>
    </source>
</evidence>
<keyword evidence="10" id="KW-0808">Transferase</keyword>
<dbReference type="PROSITE" id="PS50110">
    <property type="entry name" value="RESPONSE_REGULATORY"/>
    <property type="match status" value="2"/>
</dbReference>
<comment type="caution">
    <text evidence="10">The sequence shown here is derived from an EMBL/GenBank/DDBJ whole genome shotgun (WGS) entry which is preliminary data.</text>
</comment>
<dbReference type="InterPro" id="IPR036890">
    <property type="entry name" value="HATPase_C_sf"/>
</dbReference>
<feature type="domain" description="Response regulatory" evidence="9">
    <location>
        <begin position="468"/>
        <end position="581"/>
    </location>
</feature>
<feature type="domain" description="Response regulatory" evidence="9">
    <location>
        <begin position="659"/>
        <end position="777"/>
    </location>
</feature>
<evidence type="ECO:0000256" key="7">
    <source>
        <dbReference type="SAM" id="MobiDB-lite"/>
    </source>
</evidence>
<dbReference type="Pfam" id="PF00072">
    <property type="entry name" value="Response_reg"/>
    <property type="match status" value="2"/>
</dbReference>
<dbReference type="PRINTS" id="PR00344">
    <property type="entry name" value="BCTRLSENSOR"/>
</dbReference>
<accession>A0ABX0W3Y8</accession>
<dbReference type="PANTHER" id="PTHR45339:SF1">
    <property type="entry name" value="HYBRID SIGNAL TRANSDUCTION HISTIDINE KINASE J"/>
    <property type="match status" value="1"/>
</dbReference>
<dbReference type="SUPFAM" id="SSF55874">
    <property type="entry name" value="ATPase domain of HSP90 chaperone/DNA topoisomerase II/histidine kinase"/>
    <property type="match status" value="1"/>
</dbReference>
<dbReference type="PROSITE" id="PS50109">
    <property type="entry name" value="HIS_KIN"/>
    <property type="match status" value="1"/>
</dbReference>
<dbReference type="RefSeq" id="WP_167682924.1">
    <property type="nucleotide sequence ID" value="NZ_QHLQ01000003.1"/>
</dbReference>
<reference evidence="10 11" key="1">
    <citation type="submission" date="2018-05" db="EMBL/GenBank/DDBJ databases">
        <authorList>
            <person name="Zhang Y.-J."/>
        </authorList>
    </citation>
    <scope>NUCLEOTIDE SEQUENCE [LARGE SCALE GENOMIC DNA]</scope>
    <source>
        <strain evidence="10 11">CY04</strain>
    </source>
</reference>
<dbReference type="InterPro" id="IPR036097">
    <property type="entry name" value="HisK_dim/P_sf"/>
</dbReference>
<comment type="catalytic activity">
    <reaction evidence="1">
        <text>ATP + protein L-histidine = ADP + protein N-phospho-L-histidine.</text>
        <dbReference type="EC" id="2.7.13.3"/>
    </reaction>
</comment>
<dbReference type="InterPro" id="IPR011006">
    <property type="entry name" value="CheY-like_superfamily"/>
</dbReference>
<dbReference type="InterPro" id="IPR004358">
    <property type="entry name" value="Sig_transdc_His_kin-like_C"/>
</dbReference>
<dbReference type="SUPFAM" id="SSF52172">
    <property type="entry name" value="CheY-like"/>
    <property type="match status" value="2"/>
</dbReference>
<feature type="modified residue" description="4-aspartylphosphate" evidence="5">
    <location>
        <position position="708"/>
    </location>
</feature>
<evidence type="ECO:0000256" key="3">
    <source>
        <dbReference type="ARBA" id="ARBA00022553"/>
    </source>
</evidence>
<name>A0ABX0W3Y8_9RHOB</name>
<feature type="modified residue" description="4-aspartylphosphate" evidence="5">
    <location>
        <position position="516"/>
    </location>
</feature>
<keyword evidence="11" id="KW-1185">Reference proteome</keyword>
<dbReference type="Gene3D" id="3.40.50.2300">
    <property type="match status" value="2"/>
</dbReference>
<dbReference type="EC" id="2.7.13.3" evidence="2"/>
<feature type="domain" description="Histidine kinase" evidence="8">
    <location>
        <begin position="229"/>
        <end position="451"/>
    </location>
</feature>
<dbReference type="SMART" id="SM00448">
    <property type="entry name" value="REC"/>
    <property type="match status" value="2"/>
</dbReference>
<dbReference type="Gene3D" id="1.10.287.130">
    <property type="match status" value="1"/>
</dbReference>
<evidence type="ECO:0000256" key="1">
    <source>
        <dbReference type="ARBA" id="ARBA00000085"/>
    </source>
</evidence>
<feature type="coiled-coil region" evidence="6">
    <location>
        <begin position="6"/>
        <end position="34"/>
    </location>
</feature>
<dbReference type="InterPro" id="IPR005467">
    <property type="entry name" value="His_kinase_dom"/>
</dbReference>
<dbReference type="GO" id="GO:0016301">
    <property type="term" value="F:kinase activity"/>
    <property type="evidence" value="ECO:0007669"/>
    <property type="project" value="UniProtKB-KW"/>
</dbReference>
<evidence type="ECO:0000259" key="8">
    <source>
        <dbReference type="PROSITE" id="PS50109"/>
    </source>
</evidence>
<keyword evidence="10" id="KW-0418">Kinase</keyword>
<proteinExistence type="predicted"/>
<dbReference type="InterPro" id="IPR003661">
    <property type="entry name" value="HisK_dim/P_dom"/>
</dbReference>
<dbReference type="InterPro" id="IPR001789">
    <property type="entry name" value="Sig_transdc_resp-reg_receiver"/>
</dbReference>
<dbReference type="CDD" id="cd16922">
    <property type="entry name" value="HATPase_EvgS-ArcB-TorS-like"/>
    <property type="match status" value="1"/>
</dbReference>
<dbReference type="Gene3D" id="3.30.450.20">
    <property type="entry name" value="PAS domain"/>
    <property type="match status" value="1"/>
</dbReference>
<evidence type="ECO:0000313" key="10">
    <source>
        <dbReference type="EMBL" id="NIZ60356.1"/>
    </source>
</evidence>
<organism evidence="10 11">
    <name type="scientific">Parasedimentitalea denitrificans</name>
    <dbReference type="NCBI Taxonomy" id="2211118"/>
    <lineage>
        <taxon>Bacteria</taxon>
        <taxon>Pseudomonadati</taxon>
        <taxon>Pseudomonadota</taxon>
        <taxon>Alphaproteobacteria</taxon>
        <taxon>Rhodobacterales</taxon>
        <taxon>Paracoccaceae</taxon>
        <taxon>Parasedimentitalea</taxon>
    </lineage>
</organism>
<keyword evidence="6" id="KW-0175">Coiled coil</keyword>
<evidence type="ECO:0000256" key="5">
    <source>
        <dbReference type="PROSITE-ProRule" id="PRU00169"/>
    </source>
</evidence>
<feature type="region of interest" description="Disordered" evidence="7">
    <location>
        <begin position="585"/>
        <end position="626"/>
    </location>
</feature>
<dbReference type="SMART" id="SM00388">
    <property type="entry name" value="HisKA"/>
    <property type="match status" value="1"/>
</dbReference>
<protein>
    <recommendedName>
        <fullName evidence="2">histidine kinase</fullName>
        <ecNumber evidence="2">2.7.13.3</ecNumber>
    </recommendedName>
</protein>
<dbReference type="EMBL" id="QHLQ01000003">
    <property type="protein sequence ID" value="NIZ60356.1"/>
    <property type="molecule type" value="Genomic_DNA"/>
</dbReference>
<dbReference type="PANTHER" id="PTHR45339">
    <property type="entry name" value="HYBRID SIGNAL TRANSDUCTION HISTIDINE KINASE J"/>
    <property type="match status" value="1"/>
</dbReference>
<dbReference type="Pfam" id="PF00512">
    <property type="entry name" value="HisKA"/>
    <property type="match status" value="1"/>
</dbReference>
<sequence>MPIADKLALERRARLAAERLLELKQAELSAANRKLGRHALALTKQIGATQAEVATFKDEVATVRGENEKVKSDLHVANEKIEVAERRLWHSIQTIQDGFAFFGADSKLIGANTAYLNTFEGLEEVTPGISYVRILQILTDEGLVNPGNLSADAWREMMTDRWVSPTPEPVVIRLWNNNYIKLIDQRGHGGDVVSLALDITSTVQYEEELRTSRERAEAANRAKSAFLANMSHEIRTPMNGVVGMAELLNDTNLSDEQRLYADTIKNSGEALLVIINDVLDYSKIEADKLVLHSEAFDMERCIHEVVMLLQPTARDKGLALVVDYDLFLPTQFMGDPGRIRQVLTNLVGNAVKFTKTGHVALTVTGVPGSDGSTCAIHVAIEDTGIGIPEEKIQHIFGEFNQVEDETNREFEGTGLGLAISKRLIELMGGSVWVDSEEGVGSCFGFRVPLPMADDAQPEAAELPENLRHVLIVDDLPMNCSILQKQMQMLGAKVTIAGSGAEALYMMDGTIDLVISDHHMTGMDGVQLAAAIRQGNWPEVPFLLLSSNSNFARDNANKDLVQGVLQKPVLRKNLFAKLAAMGTMIPNRKPFPVPPVETSESDPSASASEQPAQSSSQTLEQTSTSLPVAETAECTASAQAVVMPDVAEEAPENSAPRLMRILAAEDNKTNQLVFRKMVKDLNIDIRFANNGLEAVEAYSDFSPDLIFMDISMPKMDGKEATSEIRKIEKDSGRRIPIVALTAHAMNGDAEGILAAGLDFYLTKPLRKAVIHEQIEQHVPSETQSVQP</sequence>